<keyword evidence="3" id="KW-1185">Reference proteome</keyword>
<keyword evidence="1" id="KW-0175">Coiled coil</keyword>
<feature type="coiled-coil region" evidence="1">
    <location>
        <begin position="41"/>
        <end position="68"/>
    </location>
</feature>
<evidence type="ECO:0008006" key="4">
    <source>
        <dbReference type="Google" id="ProtNLM"/>
    </source>
</evidence>
<protein>
    <recommendedName>
        <fullName evidence="4">F-box domain-containing protein</fullName>
    </recommendedName>
</protein>
<comment type="caution">
    <text evidence="2">The sequence shown here is derived from an EMBL/GenBank/DDBJ whole genome shotgun (WGS) entry which is preliminary data.</text>
</comment>
<sequence>MHVPEKTIQSTIDTILASRGTPSAAEIQTLRLHHAACIQVNVEIDENIACLQEQIREQLKKRSVLEIEKESCAVLISPMRRILPEILQEIFLACLPLTLEECYPDKSEAPLLLCQDYGPKCHVEIFALVGNYMHRWDTNAMTLSFMSAPRLRTVHLYDILHEAPPIPFHMPWHQLTSLKTGIINPGPLIDLLSQCPNLKHGDFSIQNPGRRVPDREVTLSQLTNLRLRFTVWSQTTTLDNVKFPALQMLWFKSDETGPDHTSDELDAGVFAWATPERFYSQLRNLTTLTFASGISDFANLLLHTPSLKHLTLSSTDNLDELLGAMTHRQAPYIVPVLETFHLKPYWTKLGYSPPPDLSPSALVTMVLSHKANRTPPETSPLRKIIAEGAPAHLSRLLGALKVSRVLRDRSLDIVVISRPVRHYVFMLLRFTH</sequence>
<evidence type="ECO:0000256" key="1">
    <source>
        <dbReference type="SAM" id="Coils"/>
    </source>
</evidence>
<reference evidence="2" key="1">
    <citation type="submission" date="2020-07" db="EMBL/GenBank/DDBJ databases">
        <authorList>
            <person name="Nieuwenhuis M."/>
            <person name="Van De Peppel L.J.J."/>
        </authorList>
    </citation>
    <scope>NUCLEOTIDE SEQUENCE</scope>
    <source>
        <strain evidence="2">AP01</strain>
        <tissue evidence="2">Mycelium</tissue>
    </source>
</reference>
<evidence type="ECO:0000313" key="3">
    <source>
        <dbReference type="Proteomes" id="UP000775547"/>
    </source>
</evidence>
<reference evidence="2" key="2">
    <citation type="submission" date="2021-10" db="EMBL/GenBank/DDBJ databases">
        <title>Phylogenomics reveals ancestral predisposition of the termite-cultivated fungus Termitomyces towards a domesticated lifestyle.</title>
        <authorList>
            <person name="Auxier B."/>
            <person name="Grum-Grzhimaylo A."/>
            <person name="Cardenas M.E."/>
            <person name="Lodge J.D."/>
            <person name="Laessoe T."/>
            <person name="Pedersen O."/>
            <person name="Smith M.E."/>
            <person name="Kuyper T.W."/>
            <person name="Franco-Molano E.A."/>
            <person name="Baroni T.J."/>
            <person name="Aanen D.K."/>
        </authorList>
    </citation>
    <scope>NUCLEOTIDE SEQUENCE</scope>
    <source>
        <strain evidence="2">AP01</strain>
        <tissue evidence="2">Mycelium</tissue>
    </source>
</reference>
<dbReference type="Gene3D" id="3.80.10.10">
    <property type="entry name" value="Ribonuclease Inhibitor"/>
    <property type="match status" value="1"/>
</dbReference>
<name>A0A9P7KDU5_9AGAR</name>
<dbReference type="EMBL" id="JABCKV010000079">
    <property type="protein sequence ID" value="KAG5644191.1"/>
    <property type="molecule type" value="Genomic_DNA"/>
</dbReference>
<accession>A0A9P7KDU5</accession>
<dbReference type="SUPFAM" id="SSF52047">
    <property type="entry name" value="RNI-like"/>
    <property type="match status" value="1"/>
</dbReference>
<dbReference type="OrthoDB" id="3365698at2759"/>
<gene>
    <name evidence="2" type="ORF">DXG03_008854</name>
</gene>
<evidence type="ECO:0000313" key="2">
    <source>
        <dbReference type="EMBL" id="KAG5644191.1"/>
    </source>
</evidence>
<organism evidence="2 3">
    <name type="scientific">Asterophora parasitica</name>
    <dbReference type="NCBI Taxonomy" id="117018"/>
    <lineage>
        <taxon>Eukaryota</taxon>
        <taxon>Fungi</taxon>
        <taxon>Dikarya</taxon>
        <taxon>Basidiomycota</taxon>
        <taxon>Agaricomycotina</taxon>
        <taxon>Agaricomycetes</taxon>
        <taxon>Agaricomycetidae</taxon>
        <taxon>Agaricales</taxon>
        <taxon>Tricholomatineae</taxon>
        <taxon>Lyophyllaceae</taxon>
        <taxon>Asterophora</taxon>
    </lineage>
</organism>
<proteinExistence type="predicted"/>
<dbReference type="InterPro" id="IPR032675">
    <property type="entry name" value="LRR_dom_sf"/>
</dbReference>
<dbReference type="Proteomes" id="UP000775547">
    <property type="component" value="Unassembled WGS sequence"/>
</dbReference>
<dbReference type="AlphaFoldDB" id="A0A9P7KDU5"/>